<evidence type="ECO:0000256" key="5">
    <source>
        <dbReference type="ARBA" id="ARBA00037974"/>
    </source>
</evidence>
<dbReference type="CDD" id="cd00609">
    <property type="entry name" value="AAT_like"/>
    <property type="match status" value="1"/>
</dbReference>
<keyword evidence="7" id="KW-0808">Transferase</keyword>
<protein>
    <recommendedName>
        <fullName evidence="2">cysteine-S-conjugate beta-lyase</fullName>
        <ecNumber evidence="2">4.4.1.13</ecNumber>
    </recommendedName>
</protein>
<dbReference type="EMBL" id="JPVT01000066">
    <property type="protein sequence ID" value="KFN91944.1"/>
    <property type="molecule type" value="Genomic_DNA"/>
</dbReference>
<evidence type="ECO:0000256" key="3">
    <source>
        <dbReference type="ARBA" id="ARBA00022898"/>
    </source>
</evidence>
<dbReference type="Proteomes" id="UP000029381">
    <property type="component" value="Unassembled WGS sequence"/>
</dbReference>
<comment type="caution">
    <text evidence="7">The sequence shown here is derived from an EMBL/GenBank/DDBJ whole genome shotgun (WGS) entry which is preliminary data.</text>
</comment>
<dbReference type="AlphaFoldDB" id="A0A091C4Y1"/>
<dbReference type="Pfam" id="PF00155">
    <property type="entry name" value="Aminotran_1_2"/>
    <property type="match status" value="1"/>
</dbReference>
<proteinExistence type="inferred from homology"/>
<evidence type="ECO:0000256" key="4">
    <source>
        <dbReference type="ARBA" id="ARBA00023239"/>
    </source>
</evidence>
<evidence type="ECO:0000313" key="7">
    <source>
        <dbReference type="EMBL" id="KFN91944.1"/>
    </source>
</evidence>
<dbReference type="PATRIC" id="fig|1302648.3.peg.748"/>
<dbReference type="Gene3D" id="3.40.640.10">
    <property type="entry name" value="Type I PLP-dependent aspartate aminotransferase-like (Major domain)"/>
    <property type="match status" value="1"/>
</dbReference>
<dbReference type="InterPro" id="IPR015421">
    <property type="entry name" value="PyrdxlP-dep_Trfase_major"/>
</dbReference>
<keyword evidence="8" id="KW-1185">Reference proteome</keyword>
<dbReference type="InterPro" id="IPR004839">
    <property type="entry name" value="Aminotransferase_I/II_large"/>
</dbReference>
<accession>A0A091C4Y1</accession>
<organism evidence="7 8">
    <name type="scientific">Tetragenococcus muriaticus 3MR10-3</name>
    <dbReference type="NCBI Taxonomy" id="1302648"/>
    <lineage>
        <taxon>Bacteria</taxon>
        <taxon>Bacillati</taxon>
        <taxon>Bacillota</taxon>
        <taxon>Bacilli</taxon>
        <taxon>Lactobacillales</taxon>
        <taxon>Enterococcaceae</taxon>
        <taxon>Tetragenococcus</taxon>
    </lineage>
</organism>
<dbReference type="PANTHER" id="PTHR43525">
    <property type="entry name" value="PROTEIN MALY"/>
    <property type="match status" value="1"/>
</dbReference>
<keyword evidence="7" id="KW-0032">Aminotransferase</keyword>
<gene>
    <name evidence="7" type="ORF">TMU3MR103_0769</name>
</gene>
<dbReference type="Gene3D" id="3.90.1150.10">
    <property type="entry name" value="Aspartate Aminotransferase, domain 1"/>
    <property type="match status" value="1"/>
</dbReference>
<evidence type="ECO:0000256" key="2">
    <source>
        <dbReference type="ARBA" id="ARBA00012224"/>
    </source>
</evidence>
<feature type="domain" description="Aminotransferase class I/classII large" evidence="6">
    <location>
        <begin position="2"/>
        <end position="192"/>
    </location>
</feature>
<dbReference type="GO" id="GO:0047804">
    <property type="term" value="F:cysteine-S-conjugate beta-lyase activity"/>
    <property type="evidence" value="ECO:0007669"/>
    <property type="project" value="UniProtKB-EC"/>
</dbReference>
<comment type="cofactor">
    <cofactor evidence="1">
        <name>pyridoxal 5'-phosphate</name>
        <dbReference type="ChEBI" id="CHEBI:597326"/>
    </cofactor>
</comment>
<dbReference type="InterPro" id="IPR015422">
    <property type="entry name" value="PyrdxlP-dep_Trfase_small"/>
</dbReference>
<dbReference type="GO" id="GO:0030170">
    <property type="term" value="F:pyridoxal phosphate binding"/>
    <property type="evidence" value="ECO:0007669"/>
    <property type="project" value="InterPro"/>
</dbReference>
<reference evidence="7 8" key="1">
    <citation type="submission" date="2014-08" db="EMBL/GenBank/DDBJ databases">
        <title>Genome sequence of Tetragenococcus muriaticus.</title>
        <authorList>
            <person name="Chuea-nongthon C."/>
            <person name="Rodtong S."/>
            <person name="Yongsawatdigul J."/>
            <person name="Steele J.L."/>
            <person name="Liu X.-y."/>
            <person name="Speers J."/>
            <person name="Glasner J.D."/>
            <person name="Neeno-Eckwall E.C."/>
        </authorList>
    </citation>
    <scope>NUCLEOTIDE SEQUENCE [LARGE SCALE GENOMIC DNA]</scope>
    <source>
        <strain evidence="7 8">3MR10-3</strain>
    </source>
</reference>
<dbReference type="SUPFAM" id="SSF53383">
    <property type="entry name" value="PLP-dependent transferases"/>
    <property type="match status" value="1"/>
</dbReference>
<sequence length="205" mass="23118">MKHHVLLISDELHCDLTHPGYQYTPMASISNEIANQVITLVAASKAFNLAGLQSSAIVIANEEIRKKVDRGINTDEVAEPNAFAIQATEAAFNYGEDWLHALNHYLEENRQYLKASLENHCSEIKMVPSEATYLAWLDCSNITEDTTFLTKYIREKTGLYLSEGEIFGGNGDKFIRLNYACPKTILEDGVQRLIKGIQLFEEEME</sequence>
<evidence type="ECO:0000313" key="8">
    <source>
        <dbReference type="Proteomes" id="UP000029381"/>
    </source>
</evidence>
<keyword evidence="3" id="KW-0663">Pyridoxal phosphate</keyword>
<evidence type="ECO:0000256" key="1">
    <source>
        <dbReference type="ARBA" id="ARBA00001933"/>
    </source>
</evidence>
<keyword evidence="4" id="KW-0456">Lyase</keyword>
<dbReference type="InterPro" id="IPR051798">
    <property type="entry name" value="Class-II_PLP-Dep_Aminotrans"/>
</dbReference>
<dbReference type="InterPro" id="IPR015424">
    <property type="entry name" value="PyrdxlP-dep_Trfase"/>
</dbReference>
<name>A0A091C4Y1_9ENTE</name>
<dbReference type="GO" id="GO:0008483">
    <property type="term" value="F:transaminase activity"/>
    <property type="evidence" value="ECO:0007669"/>
    <property type="project" value="UniProtKB-KW"/>
</dbReference>
<dbReference type="EC" id="4.4.1.13" evidence="2"/>
<dbReference type="PANTHER" id="PTHR43525:SF1">
    <property type="entry name" value="PROTEIN MALY"/>
    <property type="match status" value="1"/>
</dbReference>
<comment type="similarity">
    <text evidence="5">Belongs to the class-II pyridoxal-phosphate-dependent aminotransferase family. MalY/PatB cystathionine beta-lyase subfamily.</text>
</comment>
<evidence type="ECO:0000259" key="6">
    <source>
        <dbReference type="Pfam" id="PF00155"/>
    </source>
</evidence>